<reference evidence="1" key="1">
    <citation type="submission" date="2018-02" db="EMBL/GenBank/DDBJ databases">
        <title>Rhizophora mucronata_Transcriptome.</title>
        <authorList>
            <person name="Meera S.P."/>
            <person name="Sreeshan A."/>
            <person name="Augustine A."/>
        </authorList>
    </citation>
    <scope>NUCLEOTIDE SEQUENCE</scope>
    <source>
        <tissue evidence="1">Leaf</tissue>
    </source>
</reference>
<name>A0A2P2MU58_RHIMU</name>
<proteinExistence type="predicted"/>
<evidence type="ECO:0000313" key="1">
    <source>
        <dbReference type="EMBL" id="MBX33731.1"/>
    </source>
</evidence>
<protein>
    <submittedName>
        <fullName evidence="1">Uncharacterized protein</fullName>
    </submittedName>
</protein>
<accession>A0A2P2MU58</accession>
<dbReference type="AlphaFoldDB" id="A0A2P2MU58"/>
<dbReference type="EMBL" id="GGEC01053247">
    <property type="protein sequence ID" value="MBX33731.1"/>
    <property type="molecule type" value="Transcribed_RNA"/>
</dbReference>
<organism evidence="1">
    <name type="scientific">Rhizophora mucronata</name>
    <name type="common">Asiatic mangrove</name>
    <dbReference type="NCBI Taxonomy" id="61149"/>
    <lineage>
        <taxon>Eukaryota</taxon>
        <taxon>Viridiplantae</taxon>
        <taxon>Streptophyta</taxon>
        <taxon>Embryophyta</taxon>
        <taxon>Tracheophyta</taxon>
        <taxon>Spermatophyta</taxon>
        <taxon>Magnoliopsida</taxon>
        <taxon>eudicotyledons</taxon>
        <taxon>Gunneridae</taxon>
        <taxon>Pentapetalae</taxon>
        <taxon>rosids</taxon>
        <taxon>fabids</taxon>
        <taxon>Malpighiales</taxon>
        <taxon>Rhizophoraceae</taxon>
        <taxon>Rhizophora</taxon>
    </lineage>
</organism>
<sequence>MPLSDTVYMHDEIRNSSLPMNGSTHVEYHIEVNQQKIQFRNRQRTYITN</sequence>